<keyword evidence="3" id="KW-1185">Reference proteome</keyword>
<dbReference type="GO" id="GO:0043195">
    <property type="term" value="C:terminal bouton"/>
    <property type="evidence" value="ECO:0007669"/>
    <property type="project" value="TreeGrafter"/>
</dbReference>
<dbReference type="PANTHER" id="PTHR21105:SF0">
    <property type="entry name" value="GH16255P"/>
    <property type="match status" value="1"/>
</dbReference>
<dbReference type="GO" id="GO:0030297">
    <property type="term" value="F:transmembrane receptor protein tyrosine kinase activator activity"/>
    <property type="evidence" value="ECO:0007669"/>
    <property type="project" value="TreeGrafter"/>
</dbReference>
<reference evidence="3" key="1">
    <citation type="submission" date="2010-08" db="EMBL/GenBank/DDBJ databases">
        <authorList>
            <consortium name="Caenorhabditis japonica Sequencing Consortium"/>
            <person name="Wilson R.K."/>
        </authorList>
    </citation>
    <scope>NUCLEOTIDE SEQUENCE [LARGE SCALE GENOMIC DNA]</scope>
    <source>
        <strain evidence="3">DF5081</strain>
    </source>
</reference>
<evidence type="ECO:0000256" key="1">
    <source>
        <dbReference type="SAM" id="SignalP"/>
    </source>
</evidence>
<evidence type="ECO:0000313" key="2">
    <source>
        <dbReference type="EnsemblMetazoa" id="CJA43155.1"/>
    </source>
</evidence>
<dbReference type="AlphaFoldDB" id="A0A8R1EVP5"/>
<proteinExistence type="predicted"/>
<sequence length="112" mass="12593">MNIKISIAAFSLIVFVSAKSFSHGRNALNGAGDIAAIRPQCKSDRHGNKHVPCPSPDELDVSVWPCVKMADLCNMQRDCPNGEDEHYLYCFYHKFRAQEINKLRQSVDQIKG</sequence>
<organism evidence="2 3">
    <name type="scientific">Caenorhabditis japonica</name>
    <dbReference type="NCBI Taxonomy" id="281687"/>
    <lineage>
        <taxon>Eukaryota</taxon>
        <taxon>Metazoa</taxon>
        <taxon>Ecdysozoa</taxon>
        <taxon>Nematoda</taxon>
        <taxon>Chromadorea</taxon>
        <taxon>Rhabditida</taxon>
        <taxon>Rhabditina</taxon>
        <taxon>Rhabditomorpha</taxon>
        <taxon>Rhabditoidea</taxon>
        <taxon>Rhabditidae</taxon>
        <taxon>Peloderinae</taxon>
        <taxon>Caenorhabditis</taxon>
    </lineage>
</organism>
<dbReference type="PANTHER" id="PTHR21105">
    <property type="entry name" value="GH16255P"/>
    <property type="match status" value="1"/>
</dbReference>
<feature type="chain" id="PRO_5035880801" evidence="1">
    <location>
        <begin position="19"/>
        <end position="112"/>
    </location>
</feature>
<name>A0A8R1EVP5_CAEJA</name>
<reference evidence="2" key="2">
    <citation type="submission" date="2022-06" db="UniProtKB">
        <authorList>
            <consortium name="EnsemblMetazoa"/>
        </authorList>
    </citation>
    <scope>IDENTIFICATION</scope>
    <source>
        <strain evidence="2">DF5081</strain>
    </source>
</reference>
<dbReference type="Proteomes" id="UP000005237">
    <property type="component" value="Unassembled WGS sequence"/>
</dbReference>
<keyword evidence="1" id="KW-0732">Signal</keyword>
<accession>A0A8R1EVP5</accession>
<protein>
    <submittedName>
        <fullName evidence="2">Uncharacterized protein</fullName>
    </submittedName>
</protein>
<feature type="signal peptide" evidence="1">
    <location>
        <begin position="1"/>
        <end position="18"/>
    </location>
</feature>
<dbReference type="GO" id="GO:0043410">
    <property type="term" value="P:positive regulation of MAPK cascade"/>
    <property type="evidence" value="ECO:0007669"/>
    <property type="project" value="TreeGrafter"/>
</dbReference>
<evidence type="ECO:0000313" key="3">
    <source>
        <dbReference type="Proteomes" id="UP000005237"/>
    </source>
</evidence>
<dbReference type="EnsemblMetazoa" id="CJA43155.1">
    <property type="protein sequence ID" value="CJA43155.1"/>
    <property type="gene ID" value="WBGene00219003"/>
</dbReference>
<dbReference type="OMA" id="RNWPCIK"/>